<comment type="subcellular location">
    <subcellularLocation>
        <location evidence="1">Membrane</location>
        <topology evidence="1">Lipid-anchor</topology>
    </subcellularLocation>
</comment>
<dbReference type="PANTHER" id="PTHR35789:SF1">
    <property type="entry name" value="SPORE GERMINATION PROTEIN B3"/>
    <property type="match status" value="1"/>
</dbReference>
<gene>
    <name evidence="10" type="ORF">SAMN05878482_11048</name>
</gene>
<organism evidence="10 11">
    <name type="scientific">Peribacillus simplex</name>
    <dbReference type="NCBI Taxonomy" id="1478"/>
    <lineage>
        <taxon>Bacteria</taxon>
        <taxon>Bacillati</taxon>
        <taxon>Bacillota</taxon>
        <taxon>Bacilli</taxon>
        <taxon>Bacillales</taxon>
        <taxon>Bacillaceae</taxon>
        <taxon>Peribacillus</taxon>
    </lineage>
</organism>
<dbReference type="PROSITE" id="PS51257">
    <property type="entry name" value="PROKAR_LIPOPROTEIN"/>
    <property type="match status" value="1"/>
</dbReference>
<dbReference type="GO" id="GO:0016020">
    <property type="term" value="C:membrane"/>
    <property type="evidence" value="ECO:0007669"/>
    <property type="project" value="UniProtKB-SubCell"/>
</dbReference>
<proteinExistence type="inferred from homology"/>
<dbReference type="InterPro" id="IPR057336">
    <property type="entry name" value="GerAC_N"/>
</dbReference>
<dbReference type="Pfam" id="PF05504">
    <property type="entry name" value="Spore_GerAC"/>
    <property type="match status" value="1"/>
</dbReference>
<evidence type="ECO:0000313" key="10">
    <source>
        <dbReference type="EMBL" id="SIS03823.1"/>
    </source>
</evidence>
<comment type="similarity">
    <text evidence="2">Belongs to the GerABKC lipoprotein family.</text>
</comment>
<keyword evidence="7" id="KW-0449">Lipoprotein</keyword>
<dbReference type="Proteomes" id="UP000185829">
    <property type="component" value="Unassembled WGS sequence"/>
</dbReference>
<dbReference type="NCBIfam" id="TIGR02887">
    <property type="entry name" value="spore_ger_x_C"/>
    <property type="match status" value="1"/>
</dbReference>
<evidence type="ECO:0000259" key="8">
    <source>
        <dbReference type="Pfam" id="PF05504"/>
    </source>
</evidence>
<dbReference type="GO" id="GO:0009847">
    <property type="term" value="P:spore germination"/>
    <property type="evidence" value="ECO:0007669"/>
    <property type="project" value="InterPro"/>
</dbReference>
<name>A0A9X8RDV9_9BACI</name>
<reference evidence="10 11" key="1">
    <citation type="submission" date="2017-01" db="EMBL/GenBank/DDBJ databases">
        <authorList>
            <person name="Varghese N."/>
            <person name="Submissions S."/>
        </authorList>
    </citation>
    <scope>NUCLEOTIDE SEQUENCE [LARGE SCALE GENOMIC DNA]</scope>
    <source>
        <strain evidence="10 11">RUG2-6</strain>
    </source>
</reference>
<evidence type="ECO:0000256" key="5">
    <source>
        <dbReference type="ARBA" id="ARBA00023136"/>
    </source>
</evidence>
<accession>A0A9X8RDV9</accession>
<dbReference type="InterPro" id="IPR038501">
    <property type="entry name" value="Spore_GerAC_C_sf"/>
</dbReference>
<evidence type="ECO:0000313" key="11">
    <source>
        <dbReference type="Proteomes" id="UP000185829"/>
    </source>
</evidence>
<dbReference type="AlphaFoldDB" id="A0A9X8RDV9"/>
<evidence type="ECO:0000256" key="1">
    <source>
        <dbReference type="ARBA" id="ARBA00004635"/>
    </source>
</evidence>
<evidence type="ECO:0000259" key="9">
    <source>
        <dbReference type="Pfam" id="PF25198"/>
    </source>
</evidence>
<dbReference type="PANTHER" id="PTHR35789">
    <property type="entry name" value="SPORE GERMINATION PROTEIN B3"/>
    <property type="match status" value="1"/>
</dbReference>
<sequence length="357" mass="40644">MRNWIILIVFCFITAGCDRDKTIDEIKIIQSLGYDIEGDKIIGSASYPVYVKSTQNPPEFKLLTAKSDTSHGIFTSFTYQSPYPIEIGQTRSILLGEEFAKRGISEVIGTLVRDPIMGSNAKIVISKQSARTILSEMMKYPPFYMSNIIEQNMVTGNMPQSNVHSVLFQYYGDGQDISLPFIRLNESGSLEMDGLGVFKKDKLKLHLNNTETFLFKLITNKKIHGYMEFVTEEKEKIFLKVMYGQNQLSVVNSGDKPRVKLNLTLNILLKDFPSELDLSNKKDALLITNKTEEHLSKKVKELIETFRDNQLDPIGIGDAFRGKERDWNQKNFDEKIYPNLSFEVYVKCNLLQSGVGD</sequence>
<evidence type="ECO:0000256" key="3">
    <source>
        <dbReference type="ARBA" id="ARBA00022544"/>
    </source>
</evidence>
<keyword evidence="3" id="KW-0309">Germination</keyword>
<dbReference type="EMBL" id="FTMX01000010">
    <property type="protein sequence ID" value="SIS03823.1"/>
    <property type="molecule type" value="Genomic_DNA"/>
</dbReference>
<evidence type="ECO:0000256" key="7">
    <source>
        <dbReference type="ARBA" id="ARBA00023288"/>
    </source>
</evidence>
<keyword evidence="5" id="KW-0472">Membrane</keyword>
<keyword evidence="6" id="KW-0564">Palmitate</keyword>
<evidence type="ECO:0000256" key="6">
    <source>
        <dbReference type="ARBA" id="ARBA00023139"/>
    </source>
</evidence>
<dbReference type="Pfam" id="PF25198">
    <property type="entry name" value="Spore_GerAC_N"/>
    <property type="match status" value="1"/>
</dbReference>
<dbReference type="InterPro" id="IPR008844">
    <property type="entry name" value="Spore_GerAC-like"/>
</dbReference>
<evidence type="ECO:0000256" key="4">
    <source>
        <dbReference type="ARBA" id="ARBA00022729"/>
    </source>
</evidence>
<dbReference type="RefSeq" id="WP_076371950.1">
    <property type="nucleotide sequence ID" value="NZ_FTMX01000010.1"/>
</dbReference>
<dbReference type="InterPro" id="IPR046953">
    <property type="entry name" value="Spore_GerAC-like_C"/>
</dbReference>
<protein>
    <submittedName>
        <fullName evidence="10">Germination protein, Ger(X)C family</fullName>
    </submittedName>
</protein>
<evidence type="ECO:0000256" key="2">
    <source>
        <dbReference type="ARBA" id="ARBA00007886"/>
    </source>
</evidence>
<feature type="domain" description="Spore germination GerAC-like C-terminal" evidence="8">
    <location>
        <begin position="193"/>
        <end position="354"/>
    </location>
</feature>
<keyword evidence="4" id="KW-0732">Signal</keyword>
<comment type="caution">
    <text evidence="10">The sequence shown here is derived from an EMBL/GenBank/DDBJ whole genome shotgun (WGS) entry which is preliminary data.</text>
</comment>
<dbReference type="Gene3D" id="3.30.300.210">
    <property type="entry name" value="Nutrient germinant receptor protein C, domain 3"/>
    <property type="match status" value="1"/>
</dbReference>
<feature type="domain" description="Spore germination protein N-terminal" evidence="9">
    <location>
        <begin position="21"/>
        <end position="183"/>
    </location>
</feature>